<reference evidence="1 2" key="1">
    <citation type="submission" date="2023-10" db="EMBL/GenBank/DDBJ databases">
        <title>Screening of Alkalihalobacillus lindianensis BZ-TG-R113 and Its Alleviation of Salt Stress on Rapeseed Growth.</title>
        <authorList>
            <person name="Zhao B."/>
            <person name="Guo T."/>
        </authorList>
    </citation>
    <scope>NUCLEOTIDE SEQUENCE [LARGE SCALE GENOMIC DNA]</scope>
    <source>
        <strain evidence="1 2">BZ-TG-R113</strain>
    </source>
</reference>
<proteinExistence type="predicted"/>
<dbReference type="Pfam" id="PF00300">
    <property type="entry name" value="His_Phos_1"/>
    <property type="match status" value="1"/>
</dbReference>
<comment type="caution">
    <text evidence="1">The sequence shown here is derived from an EMBL/GenBank/DDBJ whole genome shotgun (WGS) entry which is preliminary data.</text>
</comment>
<gene>
    <name evidence="1" type="ORF">RYX56_06610</name>
</gene>
<organism evidence="1 2">
    <name type="scientific">Alkalihalophilus lindianensis</name>
    <dbReference type="NCBI Taxonomy" id="1630542"/>
    <lineage>
        <taxon>Bacteria</taxon>
        <taxon>Bacillati</taxon>
        <taxon>Bacillota</taxon>
        <taxon>Bacilli</taxon>
        <taxon>Bacillales</taxon>
        <taxon>Bacillaceae</taxon>
        <taxon>Alkalihalophilus</taxon>
    </lineage>
</organism>
<dbReference type="SUPFAM" id="SSF53254">
    <property type="entry name" value="Phosphoglycerate mutase-like"/>
    <property type="match status" value="1"/>
</dbReference>
<keyword evidence="2" id="KW-1185">Reference proteome</keyword>
<evidence type="ECO:0000313" key="2">
    <source>
        <dbReference type="Proteomes" id="UP001287282"/>
    </source>
</evidence>
<accession>A0ABU3X816</accession>
<dbReference type="RefSeq" id="WP_317121260.1">
    <property type="nucleotide sequence ID" value="NZ_JAWJBA010000001.1"/>
</dbReference>
<evidence type="ECO:0000313" key="1">
    <source>
        <dbReference type="EMBL" id="MDV2684041.1"/>
    </source>
</evidence>
<dbReference type="Gene3D" id="3.40.50.1240">
    <property type="entry name" value="Phosphoglycerate mutase-like"/>
    <property type="match status" value="1"/>
</dbReference>
<dbReference type="EMBL" id="JAWJBA010000001">
    <property type="protein sequence ID" value="MDV2684041.1"/>
    <property type="molecule type" value="Genomic_DNA"/>
</dbReference>
<protein>
    <submittedName>
        <fullName evidence="1">Histidine phosphatase family protein</fullName>
    </submittedName>
</protein>
<sequence>MEISLIRHGKSQLTENDKITFADFKKWVEKYDLNGVFEESAYPEVTIEKVATAKVVVTSHLKRSIVSANLLNPNTKTISDPLFRETELPAKPTILFNVKLKPNNWAVFLRLLWFSGYSNKCESLSQAKLRAKKASQQLIGYANEHKSIVLIGHGFFNMLIAKELKKMGWKGKRNAGAKHWNCTTYSLFN</sequence>
<dbReference type="InterPro" id="IPR013078">
    <property type="entry name" value="His_Pase_superF_clade-1"/>
</dbReference>
<dbReference type="InterPro" id="IPR029033">
    <property type="entry name" value="His_PPase_superfam"/>
</dbReference>
<dbReference type="Proteomes" id="UP001287282">
    <property type="component" value="Unassembled WGS sequence"/>
</dbReference>
<name>A0ABU3X816_9BACI</name>